<keyword evidence="7" id="KW-1185">Reference proteome</keyword>
<keyword evidence="1" id="KW-0059">Arsenical resistance</keyword>
<dbReference type="PANTHER" id="PTHR33154:SF18">
    <property type="entry name" value="ARSENICAL RESISTANCE OPERON REPRESSOR"/>
    <property type="match status" value="1"/>
</dbReference>
<dbReference type="EMBL" id="JAUSUK010000001">
    <property type="protein sequence ID" value="MDQ0324182.1"/>
    <property type="molecule type" value="Genomic_DNA"/>
</dbReference>
<dbReference type="Gene3D" id="1.10.10.10">
    <property type="entry name" value="Winged helix-like DNA-binding domain superfamily/Winged helix DNA-binding domain"/>
    <property type="match status" value="1"/>
</dbReference>
<dbReference type="SUPFAM" id="SSF46785">
    <property type="entry name" value="Winged helix' DNA-binding domain"/>
    <property type="match status" value="1"/>
</dbReference>
<proteinExistence type="predicted"/>
<name>A0ABU0C1T2_9BRAD</name>
<dbReference type="CDD" id="cd00090">
    <property type="entry name" value="HTH_ARSR"/>
    <property type="match status" value="1"/>
</dbReference>
<dbReference type="PRINTS" id="PR00778">
    <property type="entry name" value="HTHARSR"/>
</dbReference>
<sequence>MDVSLVLSALAEPTRLAAIQIVWDGGEHCVCELMQRLEATQSRMSRHMGVLKAAGLVVDRRDAQWVRYRRNPNLPHELAAIVDAALVALDGGSKRAAA</sequence>
<evidence type="ECO:0000256" key="4">
    <source>
        <dbReference type="ARBA" id="ARBA00023163"/>
    </source>
</evidence>
<evidence type="ECO:0000259" key="5">
    <source>
        <dbReference type="PROSITE" id="PS50987"/>
    </source>
</evidence>
<dbReference type="InterPro" id="IPR051081">
    <property type="entry name" value="HTH_MetalResp_TranReg"/>
</dbReference>
<evidence type="ECO:0000256" key="1">
    <source>
        <dbReference type="ARBA" id="ARBA00022849"/>
    </source>
</evidence>
<dbReference type="InterPro" id="IPR011991">
    <property type="entry name" value="ArsR-like_HTH"/>
</dbReference>
<keyword evidence="3" id="KW-0238">DNA-binding</keyword>
<dbReference type="Proteomes" id="UP001230253">
    <property type="component" value="Unassembled WGS sequence"/>
</dbReference>
<dbReference type="SMART" id="SM00418">
    <property type="entry name" value="HTH_ARSR"/>
    <property type="match status" value="1"/>
</dbReference>
<dbReference type="InterPro" id="IPR001845">
    <property type="entry name" value="HTH_ArsR_DNA-bd_dom"/>
</dbReference>
<accession>A0ABU0C1T2</accession>
<organism evidence="6 7">
    <name type="scientific">Rhodopseudomonas julia</name>
    <dbReference type="NCBI Taxonomy" id="200617"/>
    <lineage>
        <taxon>Bacteria</taxon>
        <taxon>Pseudomonadati</taxon>
        <taxon>Pseudomonadota</taxon>
        <taxon>Alphaproteobacteria</taxon>
        <taxon>Hyphomicrobiales</taxon>
        <taxon>Nitrobacteraceae</taxon>
        <taxon>Rhodopseudomonas</taxon>
    </lineage>
</organism>
<evidence type="ECO:0000256" key="3">
    <source>
        <dbReference type="ARBA" id="ARBA00023125"/>
    </source>
</evidence>
<evidence type="ECO:0000313" key="7">
    <source>
        <dbReference type="Proteomes" id="UP001230253"/>
    </source>
</evidence>
<dbReference type="PANTHER" id="PTHR33154">
    <property type="entry name" value="TRANSCRIPTIONAL REGULATOR, ARSR FAMILY"/>
    <property type="match status" value="1"/>
</dbReference>
<dbReference type="InterPro" id="IPR036390">
    <property type="entry name" value="WH_DNA-bd_sf"/>
</dbReference>
<keyword evidence="2" id="KW-0805">Transcription regulation</keyword>
<gene>
    <name evidence="6" type="ORF">J2R99_000031</name>
</gene>
<feature type="domain" description="HTH arsR-type" evidence="5">
    <location>
        <begin position="1"/>
        <end position="93"/>
    </location>
</feature>
<dbReference type="InterPro" id="IPR036388">
    <property type="entry name" value="WH-like_DNA-bd_sf"/>
</dbReference>
<dbReference type="PROSITE" id="PS50987">
    <property type="entry name" value="HTH_ARSR_2"/>
    <property type="match status" value="1"/>
</dbReference>
<evidence type="ECO:0000256" key="2">
    <source>
        <dbReference type="ARBA" id="ARBA00023015"/>
    </source>
</evidence>
<keyword evidence="4" id="KW-0804">Transcription</keyword>
<dbReference type="Pfam" id="PF01022">
    <property type="entry name" value="HTH_5"/>
    <property type="match status" value="1"/>
</dbReference>
<dbReference type="RefSeq" id="WP_307152497.1">
    <property type="nucleotide sequence ID" value="NZ_JAUSUK010000001.1"/>
</dbReference>
<protein>
    <submittedName>
        <fullName evidence="6">ArsR family transcriptional regulator</fullName>
    </submittedName>
</protein>
<comment type="caution">
    <text evidence="6">The sequence shown here is derived from an EMBL/GenBank/DDBJ whole genome shotgun (WGS) entry which is preliminary data.</text>
</comment>
<evidence type="ECO:0000313" key="6">
    <source>
        <dbReference type="EMBL" id="MDQ0324182.1"/>
    </source>
</evidence>
<reference evidence="6 7" key="1">
    <citation type="submission" date="2023-07" db="EMBL/GenBank/DDBJ databases">
        <title>Genomic Encyclopedia of Type Strains, Phase IV (KMG-IV): sequencing the most valuable type-strain genomes for metagenomic binning, comparative biology and taxonomic classification.</title>
        <authorList>
            <person name="Goeker M."/>
        </authorList>
    </citation>
    <scope>NUCLEOTIDE SEQUENCE [LARGE SCALE GENOMIC DNA]</scope>
    <source>
        <strain evidence="6 7">DSM 11549</strain>
    </source>
</reference>
<dbReference type="NCBIfam" id="NF033788">
    <property type="entry name" value="HTH_metalloreg"/>
    <property type="match status" value="1"/>
</dbReference>